<sequence>MLSLASLLYLFLFLPLVISDDARPHELTIHRDIHTRRCTIVRARRIPRHRRLSGEHHAFGFSRILFAGDRDRAVEQVTVSATNATTLQDHFSQICPDFDNTLAEVLPTTVTGASQQDAFTLSENGNEGLSQEGVIPLEVTEITVSGPSSNRVDVTFFSDGYCASERDKFISDVTRLVKEISANQTFHSVAPLLNFWAAFTPSEESGVGVGGVPKNTPFGLYRDGTELRGLYYAKPEVARDACNSLGDRCDYAVLVGNDPLYGGIGGEFVTVTPSTVNGALVLRHELGHSIIGVGEEYDGGFAYFGPNFAHDAQRLPWAHWLSTVPNGSSSPRTRRIERSIMPFQAYPWTILNATAPWRSVFHSSGTYTRHLVRFSLSGLPAAHQLSVRLDGKDLPWAPLPGIGIDRWHYDIHRSDALSNGQHEVVFKLLDAEQEGTAQLCSVEILEYGTEDEFDARPGVYGVFPTFSMDNKTTYRPTNEDCLMRLTVSPHFCSACAEALWLTLLEHIDLFEESGLDVYCSQLHTIIRTNLVPFSGEEQEHPYKIQWWFDGNILDDYTNHTELMLTGDAHGEVAVHVRLNIPEVQVDPEKLLSSERRVWLLGMCK</sequence>
<keyword evidence="1" id="KW-0732">Signal</keyword>
<keyword evidence="3" id="KW-1185">Reference proteome</keyword>
<gene>
    <name evidence="2" type="ORF">EDB92DRAFT_2091169</name>
</gene>
<dbReference type="InterPro" id="IPR019026">
    <property type="entry name" value="Peptidase_M64_IgA"/>
</dbReference>
<reference evidence="2" key="1">
    <citation type="submission" date="2022-01" db="EMBL/GenBank/DDBJ databases">
        <title>Comparative genomics reveals a dynamic genome evolution in the ectomycorrhizal milk-cap (Lactarius) mushrooms.</title>
        <authorList>
            <consortium name="DOE Joint Genome Institute"/>
            <person name="Lebreton A."/>
            <person name="Tang N."/>
            <person name="Kuo A."/>
            <person name="LaButti K."/>
            <person name="Drula E."/>
            <person name="Barry K."/>
            <person name="Clum A."/>
            <person name="Lipzen A."/>
            <person name="Mousain D."/>
            <person name="Ng V."/>
            <person name="Wang R."/>
            <person name="Wang X."/>
            <person name="Dai Y."/>
            <person name="Henrissat B."/>
            <person name="Grigoriev I.V."/>
            <person name="Guerin-Laguette A."/>
            <person name="Yu F."/>
            <person name="Martin F.M."/>
        </authorList>
    </citation>
    <scope>NUCLEOTIDE SEQUENCE</scope>
    <source>
        <strain evidence="2">QP</strain>
    </source>
</reference>
<protein>
    <submittedName>
        <fullName evidence="2">IgA peptidase M64-domain-containing protein</fullName>
    </submittedName>
</protein>
<dbReference type="AlphaFoldDB" id="A0AAD4LCA7"/>
<dbReference type="Pfam" id="PF09471">
    <property type="entry name" value="Peptidase_M64"/>
    <property type="match status" value="1"/>
</dbReference>
<evidence type="ECO:0000313" key="2">
    <source>
        <dbReference type="EMBL" id="KAH8986477.1"/>
    </source>
</evidence>
<name>A0AAD4LCA7_9AGAM</name>
<evidence type="ECO:0000256" key="1">
    <source>
        <dbReference type="SAM" id="SignalP"/>
    </source>
</evidence>
<dbReference type="Proteomes" id="UP001201163">
    <property type="component" value="Unassembled WGS sequence"/>
</dbReference>
<dbReference type="Gene3D" id="3.40.390.10">
    <property type="entry name" value="Collagenase (Catalytic Domain)"/>
    <property type="match status" value="1"/>
</dbReference>
<proteinExistence type="predicted"/>
<feature type="signal peptide" evidence="1">
    <location>
        <begin position="1"/>
        <end position="19"/>
    </location>
</feature>
<comment type="caution">
    <text evidence="2">The sequence shown here is derived from an EMBL/GenBank/DDBJ whole genome shotgun (WGS) entry which is preliminary data.</text>
</comment>
<dbReference type="GO" id="GO:0008237">
    <property type="term" value="F:metallopeptidase activity"/>
    <property type="evidence" value="ECO:0007669"/>
    <property type="project" value="InterPro"/>
</dbReference>
<evidence type="ECO:0000313" key="3">
    <source>
        <dbReference type="Proteomes" id="UP001201163"/>
    </source>
</evidence>
<dbReference type="EMBL" id="JAKELL010000054">
    <property type="protein sequence ID" value="KAH8986477.1"/>
    <property type="molecule type" value="Genomic_DNA"/>
</dbReference>
<dbReference type="InterPro" id="IPR024079">
    <property type="entry name" value="MetalloPept_cat_dom_sf"/>
</dbReference>
<organism evidence="2 3">
    <name type="scientific">Lactarius akahatsu</name>
    <dbReference type="NCBI Taxonomy" id="416441"/>
    <lineage>
        <taxon>Eukaryota</taxon>
        <taxon>Fungi</taxon>
        <taxon>Dikarya</taxon>
        <taxon>Basidiomycota</taxon>
        <taxon>Agaricomycotina</taxon>
        <taxon>Agaricomycetes</taxon>
        <taxon>Russulales</taxon>
        <taxon>Russulaceae</taxon>
        <taxon>Lactarius</taxon>
    </lineage>
</organism>
<accession>A0AAD4LCA7</accession>
<feature type="chain" id="PRO_5042163685" evidence="1">
    <location>
        <begin position="20"/>
        <end position="604"/>
    </location>
</feature>